<proteinExistence type="predicted"/>
<protein>
    <submittedName>
        <fullName evidence="1">Uncharacterized protein</fullName>
    </submittedName>
</protein>
<dbReference type="RefSeq" id="YP_010104225.1">
    <property type="nucleotide sequence ID" value="NC_055816.1"/>
</dbReference>
<dbReference type="KEGG" id="vg:65122168"/>
<keyword evidence="2" id="KW-1185">Reference proteome</keyword>
<organism evidence="1 2">
    <name type="scientific">Gordonia phage Fireball</name>
    <dbReference type="NCBI Taxonomy" id="2652412"/>
    <lineage>
        <taxon>Viruses</taxon>
        <taxon>Duplodnaviria</taxon>
        <taxon>Heunggongvirae</taxon>
        <taxon>Uroviricota</taxon>
        <taxon>Caudoviricetes</taxon>
        <taxon>Stackebrandtviridae</taxon>
        <taxon>Frickvirinae</taxon>
        <taxon>Wizardvirus</taxon>
        <taxon>Wizardvirus fireball</taxon>
    </lineage>
</organism>
<reference evidence="1 2" key="1">
    <citation type="submission" date="2019-08" db="EMBL/GenBank/DDBJ databases">
        <authorList>
            <person name="Fong R.M."/>
            <person name="Hays E.G."/>
            <person name="Kim K."/>
            <person name="Kina Wei M.H."/>
            <person name="Lechuga A.S."/>
            <person name="Lee D.E."/>
            <person name="Ly A.M."/>
            <person name="Patel N.R."/>
            <person name="Sell P.J."/>
            <person name="Yuen A.G."/>
            <person name="Zhang D.M."/>
            <person name="Reddi K."/>
            <person name="Freise A.C."/>
            <person name="Moberg-Parker J."/>
            <person name="Garlena R.A."/>
            <person name="Russell D.A."/>
            <person name="Pope W.H."/>
            <person name="Jacobs-Sera D."/>
            <person name="Hatfull G.F."/>
        </authorList>
    </citation>
    <scope>NUCLEOTIDE SEQUENCE [LARGE SCALE GENOMIC DNA]</scope>
</reference>
<evidence type="ECO:0000313" key="1">
    <source>
        <dbReference type="EMBL" id="QFP95836.1"/>
    </source>
</evidence>
<evidence type="ECO:0000313" key="2">
    <source>
        <dbReference type="Proteomes" id="UP000325475"/>
    </source>
</evidence>
<name>A0A5P8DA19_9CAUD</name>
<accession>A0A5P8DA19</accession>
<dbReference type="GeneID" id="65122168"/>
<dbReference type="EMBL" id="MN284907">
    <property type="protein sequence ID" value="QFP95836.1"/>
    <property type="molecule type" value="Genomic_DNA"/>
</dbReference>
<gene>
    <name evidence="1" type="primary">11</name>
    <name evidence="1" type="ORF">SEA_FIREBALL_11</name>
</gene>
<sequence length="74" mass="7943">MTDRRETRPAWLCGPCASGNHNHDRLVPDGTDGGCSNALWENHTMLAACSCAVRLPPVATRRHCPTCRCGSPPG</sequence>
<dbReference type="Proteomes" id="UP000325475">
    <property type="component" value="Segment"/>
</dbReference>